<keyword evidence="1" id="KW-0812">Transmembrane</keyword>
<keyword evidence="4" id="KW-1185">Reference proteome</keyword>
<comment type="caution">
    <text evidence="2">The sequence shown here is derived from an EMBL/GenBank/DDBJ whole genome shotgun (WGS) entry which is preliminary data.</text>
</comment>
<keyword evidence="1" id="KW-1133">Transmembrane helix</keyword>
<accession>A0A2Z6RA93</accession>
<evidence type="ECO:0000313" key="4">
    <source>
        <dbReference type="Proteomes" id="UP000247702"/>
    </source>
</evidence>
<reference evidence="3" key="2">
    <citation type="submission" date="2019-10" db="EMBL/GenBank/DDBJ databases">
        <title>Conservation and host-specific expression of non-tandemly repeated heterogenous ribosome RNA gene in arbuscular mycorrhizal fungi.</title>
        <authorList>
            <person name="Maeda T."/>
            <person name="Kobayashi Y."/>
            <person name="Nakagawa T."/>
            <person name="Ezawa T."/>
            <person name="Yamaguchi K."/>
            <person name="Bino T."/>
            <person name="Nishimoto Y."/>
            <person name="Shigenobu S."/>
            <person name="Kawaguchi M."/>
        </authorList>
    </citation>
    <scope>NUCLEOTIDE SEQUENCE</scope>
    <source>
        <strain evidence="3">HR1</strain>
    </source>
</reference>
<evidence type="ECO:0000313" key="2">
    <source>
        <dbReference type="EMBL" id="GBB94774.1"/>
    </source>
</evidence>
<feature type="transmembrane region" description="Helical" evidence="1">
    <location>
        <begin position="48"/>
        <end position="69"/>
    </location>
</feature>
<feature type="transmembrane region" description="Helical" evidence="1">
    <location>
        <begin position="81"/>
        <end position="102"/>
    </location>
</feature>
<organism evidence="2 4">
    <name type="scientific">Rhizophagus clarus</name>
    <dbReference type="NCBI Taxonomy" id="94130"/>
    <lineage>
        <taxon>Eukaryota</taxon>
        <taxon>Fungi</taxon>
        <taxon>Fungi incertae sedis</taxon>
        <taxon>Mucoromycota</taxon>
        <taxon>Glomeromycotina</taxon>
        <taxon>Glomeromycetes</taxon>
        <taxon>Glomerales</taxon>
        <taxon>Glomeraceae</taxon>
        <taxon>Rhizophagus</taxon>
    </lineage>
</organism>
<protein>
    <submittedName>
        <fullName evidence="2">Uncharacterized protein</fullName>
    </submittedName>
</protein>
<feature type="transmembrane region" description="Helical" evidence="1">
    <location>
        <begin position="12"/>
        <end position="36"/>
    </location>
</feature>
<reference evidence="2 4" key="1">
    <citation type="submission" date="2017-11" db="EMBL/GenBank/DDBJ databases">
        <title>The genome of Rhizophagus clarus HR1 reveals common genetic basis of auxotrophy among arbuscular mycorrhizal fungi.</title>
        <authorList>
            <person name="Kobayashi Y."/>
        </authorList>
    </citation>
    <scope>NUCLEOTIDE SEQUENCE [LARGE SCALE GENOMIC DNA]</scope>
    <source>
        <strain evidence="2 4">HR1</strain>
    </source>
</reference>
<proteinExistence type="predicted"/>
<dbReference type="OrthoDB" id="2371309at2759"/>
<keyword evidence="1" id="KW-0472">Membrane</keyword>
<gene>
    <name evidence="3" type="ORF">RCL2_002698500</name>
    <name evidence="2" type="ORF">RclHR1_02410020</name>
</gene>
<dbReference type="EMBL" id="BLAL01000285">
    <property type="protein sequence ID" value="GET00533.1"/>
    <property type="molecule type" value="Genomic_DNA"/>
</dbReference>
<evidence type="ECO:0000256" key="1">
    <source>
        <dbReference type="SAM" id="Phobius"/>
    </source>
</evidence>
<dbReference type="Proteomes" id="UP000615446">
    <property type="component" value="Unassembled WGS sequence"/>
</dbReference>
<name>A0A2Z6RA93_9GLOM</name>
<feature type="transmembrane region" description="Helical" evidence="1">
    <location>
        <begin position="153"/>
        <end position="175"/>
    </location>
</feature>
<dbReference type="STRING" id="94130.A0A2Z6RA93"/>
<sequence>MWCDNCCLLFPLRAGAMVLGVIMMLYQCGAGIFLFKLGEFFFTLSNEALIYGGYAFGQGALALLAVIALSTRSYIFSRFVFLLYPIILLLGAIRAGLMIWSLNKYSDRIVWSCNNGGVSWVQAHEYNNFNPPPALYDSPKLPNQFCVAGVKQIINVFSLFLVIDFVLMSYFYFLIWRFNVRLVHYPVQKNELVYP</sequence>
<dbReference type="Proteomes" id="UP000247702">
    <property type="component" value="Unassembled WGS sequence"/>
</dbReference>
<dbReference type="AlphaFoldDB" id="A0A2Z6RA93"/>
<dbReference type="EMBL" id="BEXD01001569">
    <property type="protein sequence ID" value="GBB94774.1"/>
    <property type="molecule type" value="Genomic_DNA"/>
</dbReference>
<evidence type="ECO:0000313" key="3">
    <source>
        <dbReference type="EMBL" id="GET00533.1"/>
    </source>
</evidence>